<evidence type="ECO:0000313" key="11">
    <source>
        <dbReference type="EMBL" id="MCI8283223.1"/>
    </source>
</evidence>
<evidence type="ECO:0000256" key="6">
    <source>
        <dbReference type="HAMAP-Rule" id="MF_01333"/>
    </source>
</evidence>
<dbReference type="AlphaFoldDB" id="A0A223M9V7"/>
<dbReference type="HAMAP" id="MF_01333_B">
    <property type="entry name" value="Ribosomal_uL5_B"/>
    <property type="match status" value="1"/>
</dbReference>
<dbReference type="InterPro" id="IPR031309">
    <property type="entry name" value="Ribosomal_uL5_C"/>
</dbReference>
<dbReference type="GO" id="GO:0000049">
    <property type="term" value="F:tRNA binding"/>
    <property type="evidence" value="ECO:0007669"/>
    <property type="project" value="UniProtKB-UniRule"/>
</dbReference>
<dbReference type="Proteomes" id="UP000215452">
    <property type="component" value="Chromosome"/>
</dbReference>
<evidence type="ECO:0000259" key="8">
    <source>
        <dbReference type="Pfam" id="PF00281"/>
    </source>
</evidence>
<comment type="function">
    <text evidence="6">This is 1 of the proteins that bind and probably mediate the attachment of the 5S RNA into the large ribosomal subunit, where it forms part of the central protuberance. In the 70S ribosome it contacts protein S13 of the 30S subunit (bridge B1b), connecting the 2 subunits; this bridge is implicated in subunit movement. Contacts the P site tRNA; the 5S rRNA and some of its associated proteins might help stabilize positioning of ribosome-bound tRNAs.</text>
</comment>
<reference evidence="10 12" key="1">
    <citation type="submission" date="2017-08" db="EMBL/GenBank/DDBJ databases">
        <title>The complete genome sequence of a Mycoplasma hyopneumoniae isolate in Korea.</title>
        <authorList>
            <person name="Han J."/>
            <person name="Lee N."/>
        </authorList>
    </citation>
    <scope>NUCLEOTIDE SEQUENCE [LARGE SCALE GENOMIC DNA]</scope>
    <source>
        <strain evidence="10 12">KM014</strain>
    </source>
</reference>
<keyword evidence="6" id="KW-0820">tRNA-binding</keyword>
<dbReference type="RefSeq" id="WP_041361589.1">
    <property type="nucleotide sequence ID" value="NZ_CP034597.1"/>
</dbReference>
<evidence type="ECO:0000259" key="9">
    <source>
        <dbReference type="Pfam" id="PF00673"/>
    </source>
</evidence>
<dbReference type="Gene3D" id="3.30.1440.10">
    <property type="match status" value="1"/>
</dbReference>
<keyword evidence="6" id="KW-0694">RNA-binding</keyword>
<keyword evidence="2 6" id="KW-0689">Ribosomal protein</keyword>
<evidence type="ECO:0000256" key="4">
    <source>
        <dbReference type="ARBA" id="ARBA00035245"/>
    </source>
</evidence>
<dbReference type="SUPFAM" id="SSF55282">
    <property type="entry name" value="RL5-like"/>
    <property type="match status" value="1"/>
</dbReference>
<name>A0A223M9V7_MESHO</name>
<dbReference type="GO" id="GO:1990904">
    <property type="term" value="C:ribonucleoprotein complex"/>
    <property type="evidence" value="ECO:0007669"/>
    <property type="project" value="UniProtKB-KW"/>
</dbReference>
<evidence type="ECO:0000313" key="13">
    <source>
        <dbReference type="Proteomes" id="UP001203104"/>
    </source>
</evidence>
<keyword evidence="3 6" id="KW-0687">Ribonucleoprotein</keyword>
<comment type="similarity">
    <text evidence="1 6 7">Belongs to the universal ribosomal protein uL5 family.</text>
</comment>
<evidence type="ECO:0000256" key="7">
    <source>
        <dbReference type="RuleBase" id="RU003930"/>
    </source>
</evidence>
<reference evidence="11 13" key="2">
    <citation type="submission" date="2019-05" db="EMBL/GenBank/DDBJ databases">
        <title>Genome sequencing and assembly of Mycoplasma hyopneumoniae strains UFV01 and UFV02.</title>
        <authorList>
            <person name="De Souza L.F."/>
            <person name="Gonzaga N.F."/>
            <person name="Santos M.R."/>
            <person name="Deeney A.S."/>
            <person name="Vidigal P.M.P."/>
            <person name="Moreira M.A.S."/>
            <person name="Fietto J.R.L."/>
            <person name="Bressan G.C."/>
            <person name="Rycroft A.N."/>
            <person name="Silva Junior A."/>
        </authorList>
    </citation>
    <scope>NUCLEOTIDE SEQUENCE [LARGE SCALE GENOMIC DNA]</scope>
    <source>
        <strain evidence="11 13">UFV01</strain>
    </source>
</reference>
<evidence type="ECO:0000256" key="5">
    <source>
        <dbReference type="ARBA" id="ARBA00058604"/>
    </source>
</evidence>
<dbReference type="SMR" id="A0A223M9V7"/>
<sequence length="181" mass="20373">MIELEKHYYEKVFGQLKAHFNFKSPSQVPKITKVVVNMTAGNQSSNAKAIEAVLEDLAKITGQKAYKTVAKKSLATWKLRQGMPMGGKVTLRRQQMWNFLAKVLHIAIPRVRDFRGLSPKSFDGNGNFALGFKESIVFPEITFDKISKIRGLDVIIVTSARNDQEGFKLLELLGFPFAKKV</sequence>
<dbReference type="GO" id="GO:0019843">
    <property type="term" value="F:rRNA binding"/>
    <property type="evidence" value="ECO:0007669"/>
    <property type="project" value="UniProtKB-UniRule"/>
</dbReference>
<dbReference type="GO" id="GO:0005840">
    <property type="term" value="C:ribosome"/>
    <property type="evidence" value="ECO:0007669"/>
    <property type="project" value="UniProtKB-KW"/>
</dbReference>
<evidence type="ECO:0000256" key="3">
    <source>
        <dbReference type="ARBA" id="ARBA00023274"/>
    </source>
</evidence>
<comment type="subunit">
    <text evidence="6">Part of the 50S ribosomal subunit; part of the 5S rRNA/L5/L18/L25 subcomplex. Contacts the 5S rRNA and the P site tRNA. Forms a bridge to the 30S subunit in the 70S ribosome.</text>
</comment>
<dbReference type="FunFam" id="3.30.1440.10:FF:000001">
    <property type="entry name" value="50S ribosomal protein L5"/>
    <property type="match status" value="1"/>
</dbReference>
<dbReference type="PANTHER" id="PTHR11994">
    <property type="entry name" value="60S RIBOSOMAL PROTEIN L11-RELATED"/>
    <property type="match status" value="1"/>
</dbReference>
<dbReference type="EMBL" id="VBRW01000002">
    <property type="protein sequence ID" value="MCI8283223.1"/>
    <property type="molecule type" value="Genomic_DNA"/>
</dbReference>
<dbReference type="InterPro" id="IPR022803">
    <property type="entry name" value="Ribosomal_uL5_dom_sf"/>
</dbReference>
<feature type="domain" description="Large ribosomal subunit protein uL5 C-terminal" evidence="9">
    <location>
        <begin position="84"/>
        <end position="177"/>
    </location>
</feature>
<evidence type="ECO:0000256" key="2">
    <source>
        <dbReference type="ARBA" id="ARBA00022980"/>
    </source>
</evidence>
<keyword evidence="6" id="KW-0699">rRNA-binding</keyword>
<evidence type="ECO:0000256" key="1">
    <source>
        <dbReference type="ARBA" id="ARBA00008553"/>
    </source>
</evidence>
<feature type="domain" description="Large ribosomal subunit protein uL5 N-terminal" evidence="8">
    <location>
        <begin position="25"/>
        <end position="80"/>
    </location>
</feature>
<accession>A0A223M9V7</accession>
<dbReference type="GO" id="GO:0006412">
    <property type="term" value="P:translation"/>
    <property type="evidence" value="ECO:0007669"/>
    <property type="project" value="UniProtKB-UniRule"/>
</dbReference>
<dbReference type="Pfam" id="PF00281">
    <property type="entry name" value="Ribosomal_L5"/>
    <property type="match status" value="1"/>
</dbReference>
<dbReference type="Pfam" id="PF00673">
    <property type="entry name" value="Ribosomal_L5_C"/>
    <property type="match status" value="1"/>
</dbReference>
<dbReference type="GO" id="GO:0003735">
    <property type="term" value="F:structural constituent of ribosome"/>
    <property type="evidence" value="ECO:0007669"/>
    <property type="project" value="InterPro"/>
</dbReference>
<comment type="function">
    <text evidence="5">This is one of the proteins that bind and probably mediate the attachment of the 5S RNA into the large ribosomal subunit, where it forms part of the central protuberance. In the 70S ribosome it contacts protein S13 of the 30S subunit (bridge B1b), connecting the 2 subunits; this bridge is implicated in subunit movement. Contacts the P site tRNA; the 5S rRNA and some of its associated proteins might help stabilize positioning of ribosome-bound tRNAs.</text>
</comment>
<dbReference type="InterPro" id="IPR002132">
    <property type="entry name" value="Ribosomal_uL5"/>
</dbReference>
<dbReference type="EMBL" id="CP022714">
    <property type="protein sequence ID" value="ASU14338.1"/>
    <property type="molecule type" value="Genomic_DNA"/>
</dbReference>
<evidence type="ECO:0000313" key="10">
    <source>
        <dbReference type="EMBL" id="ASU14338.1"/>
    </source>
</evidence>
<proteinExistence type="inferred from homology"/>
<evidence type="ECO:0000313" key="12">
    <source>
        <dbReference type="Proteomes" id="UP000215452"/>
    </source>
</evidence>
<protein>
    <recommendedName>
        <fullName evidence="4 6">Large ribosomal subunit protein uL5</fullName>
    </recommendedName>
</protein>
<dbReference type="InterPro" id="IPR020930">
    <property type="entry name" value="Ribosomal_uL5_bac-type"/>
</dbReference>
<organism evidence="10 12">
    <name type="scientific">Mesomycoplasma hyopneumoniae</name>
    <name type="common">Mycoplasma hyopneumoniae</name>
    <dbReference type="NCBI Taxonomy" id="2099"/>
    <lineage>
        <taxon>Bacteria</taxon>
        <taxon>Bacillati</taxon>
        <taxon>Mycoplasmatota</taxon>
        <taxon>Mycoplasmoidales</taxon>
        <taxon>Metamycoplasmataceae</taxon>
        <taxon>Mesomycoplasma</taxon>
    </lineage>
</organism>
<dbReference type="NCBIfam" id="NF000585">
    <property type="entry name" value="PRK00010.1"/>
    <property type="match status" value="1"/>
</dbReference>
<dbReference type="Proteomes" id="UP001203104">
    <property type="component" value="Unassembled WGS sequence"/>
</dbReference>
<dbReference type="PIRSF" id="PIRSF002161">
    <property type="entry name" value="Ribosomal_L5"/>
    <property type="match status" value="1"/>
</dbReference>
<dbReference type="InterPro" id="IPR031310">
    <property type="entry name" value="Ribosomal_uL5_N"/>
</dbReference>
<gene>
    <name evidence="6 10" type="primary">rplE</name>
    <name evidence="10" type="ORF">CIB43_00442</name>
    <name evidence="11" type="ORF">FEF30_01340</name>
</gene>